<gene>
    <name evidence="2" type="ORF">APZ18_11575</name>
</gene>
<proteinExistence type="predicted"/>
<comment type="caution">
    <text evidence="2">The sequence shown here is derived from an EMBL/GenBank/DDBJ whole genome shotgun (WGS) entry which is preliminary data.</text>
</comment>
<reference evidence="2 3" key="1">
    <citation type="submission" date="2015-10" db="EMBL/GenBank/DDBJ databases">
        <title>Butyribacter intestini gen. nov., sp. nov., a butyric acid-producing bacterium of the family Lachnospiraceae isolated from the human faeces.</title>
        <authorList>
            <person name="Zou Y."/>
            <person name="Xue W."/>
            <person name="Luo G."/>
            <person name="Lv M."/>
        </authorList>
    </citation>
    <scope>NUCLEOTIDE SEQUENCE [LARGE SCALE GENOMIC DNA]</scope>
    <source>
        <strain evidence="2 3">TF01-11</strain>
    </source>
</reference>
<dbReference type="InterPro" id="IPR032675">
    <property type="entry name" value="LRR_dom_sf"/>
</dbReference>
<keyword evidence="1" id="KW-0732">Signal</keyword>
<organism evidence="2 3">
    <name type="scientific">Butyribacter intestini</name>
    <dbReference type="NCBI Taxonomy" id="1703332"/>
    <lineage>
        <taxon>Bacteria</taxon>
        <taxon>Bacillati</taxon>
        <taxon>Bacillota</taxon>
        <taxon>Clostridia</taxon>
        <taxon>Lachnospirales</taxon>
        <taxon>Lachnospiraceae</taxon>
        <taxon>Butyribacter</taxon>
    </lineage>
</organism>
<dbReference type="EMBL" id="LLKB01000005">
    <property type="protein sequence ID" value="KQC85319.1"/>
    <property type="molecule type" value="Genomic_DNA"/>
</dbReference>
<protein>
    <recommendedName>
        <fullName evidence="4">BIG2 domain-containing protein</fullName>
    </recommendedName>
</protein>
<accession>A0AAW3JUD6</accession>
<dbReference type="Gene3D" id="3.80.10.10">
    <property type="entry name" value="Ribonuclease Inhibitor"/>
    <property type="match status" value="1"/>
</dbReference>
<evidence type="ECO:0000256" key="1">
    <source>
        <dbReference type="SAM" id="SignalP"/>
    </source>
</evidence>
<evidence type="ECO:0008006" key="4">
    <source>
        <dbReference type="Google" id="ProtNLM"/>
    </source>
</evidence>
<feature type="signal peptide" evidence="1">
    <location>
        <begin position="1"/>
        <end position="22"/>
    </location>
</feature>
<dbReference type="Proteomes" id="UP000050833">
    <property type="component" value="Unassembled WGS sequence"/>
</dbReference>
<evidence type="ECO:0000313" key="3">
    <source>
        <dbReference type="Proteomes" id="UP000050833"/>
    </source>
</evidence>
<dbReference type="AlphaFoldDB" id="A0AAW3JUD6"/>
<dbReference type="SUPFAM" id="SSF52058">
    <property type="entry name" value="L domain-like"/>
    <property type="match status" value="1"/>
</dbReference>
<keyword evidence="3" id="KW-1185">Reference proteome</keyword>
<sequence length="391" mass="44511">MIMSMRLKKLLVLSLSVSLALTDIFTAVGMRSVTAAVSKTKQVKGKNVKKIKVTVAQKKTIKAPKSEKKAVWSILSGKQNISVIKKGKGEIKIKAQKSGSAKLQAKQGKKKTTYDITVKKQAPKKSEVKQLTKFYKECFIKSSKEMGNNWYADGDDFLHDKWIEWDDYGYIRGMSLESTDTFTEIDLPRFKKIKYFGSFWGMSKLKKFDLGNNPTLECVFLKNVDVEDDTIFENLNEINVSKCKNLRVIDIEQAGEKFTELDLSSNDKLNSLGLEGLRGLKQLKMPETDNLKEIVVKETALESLALEKYTKLDKVCVGGNQFDILKINMEQKTEKDIENMYLLFDNNLKVEFISSKSGIVPNIKRLDNHNLWAGIVFSNYVVTDYEIPECW</sequence>
<feature type="chain" id="PRO_5043879009" description="BIG2 domain-containing protein" evidence="1">
    <location>
        <begin position="23"/>
        <end position="391"/>
    </location>
</feature>
<name>A0AAW3JUD6_9FIRM</name>
<evidence type="ECO:0000313" key="2">
    <source>
        <dbReference type="EMBL" id="KQC85319.1"/>
    </source>
</evidence>